<name>A0AA88DFM0_FICCA</name>
<evidence type="ECO:0000313" key="1">
    <source>
        <dbReference type="EMBL" id="GMN54731.1"/>
    </source>
</evidence>
<accession>A0AA88DFM0</accession>
<dbReference type="Proteomes" id="UP001187192">
    <property type="component" value="Unassembled WGS sequence"/>
</dbReference>
<dbReference type="EMBL" id="BTGU01000053">
    <property type="protein sequence ID" value="GMN54731.1"/>
    <property type="molecule type" value="Genomic_DNA"/>
</dbReference>
<reference evidence="1" key="1">
    <citation type="submission" date="2023-07" db="EMBL/GenBank/DDBJ databases">
        <title>draft genome sequence of fig (Ficus carica).</title>
        <authorList>
            <person name="Takahashi T."/>
            <person name="Nishimura K."/>
        </authorList>
    </citation>
    <scope>NUCLEOTIDE SEQUENCE</scope>
</reference>
<dbReference type="AlphaFoldDB" id="A0AA88DFM0"/>
<comment type="caution">
    <text evidence="1">The sequence shown here is derived from an EMBL/GenBank/DDBJ whole genome shotgun (WGS) entry which is preliminary data.</text>
</comment>
<proteinExistence type="predicted"/>
<dbReference type="Gramene" id="FCD_00021090-RA">
    <property type="protein sequence ID" value="FCD_00021090-RA:cds"/>
    <property type="gene ID" value="FCD_00021090"/>
</dbReference>
<protein>
    <submittedName>
        <fullName evidence="1">Uncharacterized protein</fullName>
    </submittedName>
</protein>
<organism evidence="1 2">
    <name type="scientific">Ficus carica</name>
    <name type="common">Common fig</name>
    <dbReference type="NCBI Taxonomy" id="3494"/>
    <lineage>
        <taxon>Eukaryota</taxon>
        <taxon>Viridiplantae</taxon>
        <taxon>Streptophyta</taxon>
        <taxon>Embryophyta</taxon>
        <taxon>Tracheophyta</taxon>
        <taxon>Spermatophyta</taxon>
        <taxon>Magnoliopsida</taxon>
        <taxon>eudicotyledons</taxon>
        <taxon>Gunneridae</taxon>
        <taxon>Pentapetalae</taxon>
        <taxon>rosids</taxon>
        <taxon>fabids</taxon>
        <taxon>Rosales</taxon>
        <taxon>Moraceae</taxon>
        <taxon>Ficeae</taxon>
        <taxon>Ficus</taxon>
    </lineage>
</organism>
<keyword evidence="2" id="KW-1185">Reference proteome</keyword>
<sequence length="100" mass="11318">MSNAKVGSFDDLCVIWSNMASKTNLEICCAVVWAIGTVRNQWIHDGPKVSSMETLEKTGRYLENYQACCMAEYDPVVVSHKRNKQWIRSLGEKMKLSTDA</sequence>
<evidence type="ECO:0000313" key="2">
    <source>
        <dbReference type="Proteomes" id="UP001187192"/>
    </source>
</evidence>
<gene>
    <name evidence="1" type="ORF">TIFTF001_023855</name>
</gene>